<dbReference type="AlphaFoldDB" id="A0A0E9NSR5"/>
<keyword evidence="14" id="KW-0275">Fatty acid biosynthesis</keyword>
<keyword evidence="7" id="KW-0256">Endoplasmic reticulum</keyword>
<evidence type="ECO:0000313" key="20">
    <source>
        <dbReference type="Proteomes" id="UP000033140"/>
    </source>
</evidence>
<reference evidence="19 20" key="3">
    <citation type="journal article" date="2015" name="Genome Announc.">
        <title>Draft Genome Sequence of the Archiascomycetous Yeast Saitoella complicata.</title>
        <authorList>
            <person name="Yamauchi K."/>
            <person name="Kondo S."/>
            <person name="Hamamoto M."/>
            <person name="Takahashi Y."/>
            <person name="Ogura Y."/>
            <person name="Hayashi T."/>
            <person name="Nishida H."/>
        </authorList>
    </citation>
    <scope>NUCLEOTIDE SEQUENCE [LARGE SCALE GENOMIC DNA]</scope>
    <source>
        <strain evidence="19 20">NRRL Y-17804</strain>
    </source>
</reference>
<keyword evidence="13 17" id="KW-0472">Membrane</keyword>
<comment type="subcellular location">
    <subcellularLocation>
        <location evidence="1">Endoplasmic reticulum membrane</location>
        <topology evidence="1">Multi-pass membrane protein</topology>
    </subcellularLocation>
</comment>
<evidence type="ECO:0000256" key="10">
    <source>
        <dbReference type="ARBA" id="ARBA00022989"/>
    </source>
</evidence>
<dbReference type="Gene3D" id="3.10.20.90">
    <property type="entry name" value="Phosphatidylinositol 3-kinase Catalytic Subunit, Chain A, domain 1"/>
    <property type="match status" value="1"/>
</dbReference>
<dbReference type="InterPro" id="IPR039357">
    <property type="entry name" value="SRD5A/TECR"/>
</dbReference>
<comment type="similarity">
    <text evidence="3">Belongs to the steroid 5-alpha reductase family.</text>
</comment>
<dbReference type="SUPFAM" id="SSF54236">
    <property type="entry name" value="Ubiquitin-like"/>
    <property type="match status" value="1"/>
</dbReference>
<keyword evidence="8" id="KW-0276">Fatty acid metabolism</keyword>
<reference evidence="19 20" key="1">
    <citation type="journal article" date="2011" name="J. Gen. Appl. Microbiol.">
        <title>Draft genome sequencing of the enigmatic yeast Saitoella complicata.</title>
        <authorList>
            <person name="Nishida H."/>
            <person name="Hamamoto M."/>
            <person name="Sugiyama J."/>
        </authorList>
    </citation>
    <scope>NUCLEOTIDE SEQUENCE [LARGE SCALE GENOMIC DNA]</scope>
    <source>
        <strain evidence="19 20">NRRL Y-17804</strain>
    </source>
</reference>
<dbReference type="InterPro" id="IPR001104">
    <property type="entry name" value="3-oxo-5_a-steroid_4-DH_C"/>
</dbReference>
<dbReference type="PANTHER" id="PTHR10556">
    <property type="entry name" value="3-OXO-5-ALPHA-STEROID 4-DEHYDROGENASE"/>
    <property type="match status" value="1"/>
</dbReference>
<sequence>MVLLKLKSRTRSVKVPSTLEVPTTATIDDLRKLLHSHTRLNVNRQRLTLENKTALTNPSQTLEAAGVNEGDIVYVKDLGPQISWTTVFVVEYLGPILIHPIFYYSGLQKLIYGREFEHSNVQYAVLIMVILHFLKREYETLFVHRFSLDTMPAFNIFKNSAHYWFLSGFNLAYWVYGPWAAKNNLSQNALYACIAAWVFAQISNYKCHAIVRDLRPAGSRERRIPRGYGFNLVSFPNYFFETMGWTIVALMTRSLAAYLFLIVSSGQMLVWAIKKHQRYRKEFRDYPRGRKAIVIATYIAHICTCPSRKFPVIRTIVHC</sequence>
<evidence type="ECO:0000256" key="17">
    <source>
        <dbReference type="SAM" id="Phobius"/>
    </source>
</evidence>
<evidence type="ECO:0000256" key="13">
    <source>
        <dbReference type="ARBA" id="ARBA00023136"/>
    </source>
</evidence>
<evidence type="ECO:0000256" key="15">
    <source>
        <dbReference type="ARBA" id="ARBA00051495"/>
    </source>
</evidence>
<evidence type="ECO:0000256" key="12">
    <source>
        <dbReference type="ARBA" id="ARBA00023098"/>
    </source>
</evidence>
<dbReference type="GO" id="GO:0102758">
    <property type="term" value="F:very-long-chain enoyl-CoA reductase activity"/>
    <property type="evidence" value="ECO:0007669"/>
    <property type="project" value="UniProtKB-EC"/>
</dbReference>
<reference evidence="19 20" key="2">
    <citation type="journal article" date="2014" name="J. Gen. Appl. Microbiol.">
        <title>The early diverging ascomycetous budding yeast Saitoella complicata has three histone deacetylases belonging to the Clr6, Hos2, and Rpd3 lineages.</title>
        <authorList>
            <person name="Nishida H."/>
            <person name="Matsumoto T."/>
            <person name="Kondo S."/>
            <person name="Hamamoto M."/>
            <person name="Yoshikawa H."/>
        </authorList>
    </citation>
    <scope>NUCLEOTIDE SEQUENCE [LARGE SCALE GENOMIC DNA]</scope>
    <source>
        <strain evidence="19 20">NRRL Y-17804</strain>
    </source>
</reference>
<evidence type="ECO:0000256" key="14">
    <source>
        <dbReference type="ARBA" id="ARBA00023160"/>
    </source>
</evidence>
<dbReference type="STRING" id="698492.A0A0E9NSR5"/>
<dbReference type="Pfam" id="PF02544">
    <property type="entry name" value="Steroid_dh"/>
    <property type="match status" value="1"/>
</dbReference>
<keyword evidence="20" id="KW-1185">Reference proteome</keyword>
<evidence type="ECO:0000313" key="19">
    <source>
        <dbReference type="EMBL" id="GAO52808.1"/>
    </source>
</evidence>
<dbReference type="FunFam" id="1.20.120.1630:FF:000010">
    <property type="entry name" value="Steroid alpha reductase family protein"/>
    <property type="match status" value="1"/>
</dbReference>
<evidence type="ECO:0000259" key="18">
    <source>
        <dbReference type="PROSITE" id="PS50053"/>
    </source>
</evidence>
<keyword evidence="10 17" id="KW-1133">Transmembrane helix</keyword>
<dbReference type="InterPro" id="IPR029071">
    <property type="entry name" value="Ubiquitin-like_domsf"/>
</dbReference>
<dbReference type="CDD" id="cd01801">
    <property type="entry name" value="Ubl_TECR_like"/>
    <property type="match status" value="1"/>
</dbReference>
<evidence type="ECO:0000256" key="1">
    <source>
        <dbReference type="ARBA" id="ARBA00004477"/>
    </source>
</evidence>
<keyword evidence="5" id="KW-0444">Lipid biosynthesis</keyword>
<comment type="catalytic activity">
    <reaction evidence="15">
        <text>a very-long-chain 2,3-saturated fatty acyl-CoA + NADP(+) = a very-long-chain (2E)-enoyl-CoA + NADPH + H(+)</text>
        <dbReference type="Rhea" id="RHEA:14473"/>
        <dbReference type="ChEBI" id="CHEBI:15378"/>
        <dbReference type="ChEBI" id="CHEBI:57783"/>
        <dbReference type="ChEBI" id="CHEBI:58349"/>
        <dbReference type="ChEBI" id="CHEBI:83724"/>
        <dbReference type="ChEBI" id="CHEBI:83728"/>
        <dbReference type="EC" id="1.3.1.93"/>
    </reaction>
</comment>
<dbReference type="GO" id="GO:0042761">
    <property type="term" value="P:very long-chain fatty acid biosynthetic process"/>
    <property type="evidence" value="ECO:0007669"/>
    <property type="project" value="TreeGrafter"/>
</dbReference>
<comment type="function">
    <text evidence="16">Catalyzes the last of the four reactions of the long-chain fatty acids elongation cycle. This endoplasmic reticulum-bound enzymatic process, allows the addition of 2 carbons to the chain of long- and very long-chain fatty acids/VLCFAs per cycle. This enzyme reduces the trans-2,3-enoyl-CoA fatty acid intermediate to an acyl-CoA that can be further elongated by entering a new cycle of elongation. Thereby, it participates in the production of VLCFAs of different chain lengths that are involved in multiple biological processes as precursors of membrane lipids and lipid mediators.</text>
</comment>
<keyword evidence="9" id="KW-0521">NADP</keyword>
<feature type="transmembrane region" description="Helical" evidence="17">
    <location>
        <begin position="228"/>
        <end position="249"/>
    </location>
</feature>
<dbReference type="EMBL" id="BACD03000089">
    <property type="protein sequence ID" value="GAO52808.1"/>
    <property type="molecule type" value="Genomic_DNA"/>
</dbReference>
<evidence type="ECO:0000256" key="11">
    <source>
        <dbReference type="ARBA" id="ARBA00023002"/>
    </source>
</evidence>
<accession>A0A0E9NSR5</accession>
<dbReference type="EC" id="1.3.1.93" evidence="4"/>
<comment type="pathway">
    <text evidence="2">Lipid metabolism; fatty acid biosynthesis.</text>
</comment>
<dbReference type="PROSITE" id="PS50244">
    <property type="entry name" value="S5A_REDUCTASE"/>
    <property type="match status" value="1"/>
</dbReference>
<organism evidence="19 20">
    <name type="scientific">Saitoella complicata (strain BCRC 22490 / CBS 7301 / JCM 7358 / NBRC 10748 / NRRL Y-17804)</name>
    <dbReference type="NCBI Taxonomy" id="698492"/>
    <lineage>
        <taxon>Eukaryota</taxon>
        <taxon>Fungi</taxon>
        <taxon>Dikarya</taxon>
        <taxon>Ascomycota</taxon>
        <taxon>Taphrinomycotina</taxon>
        <taxon>Taphrinomycotina incertae sedis</taxon>
        <taxon>Saitoella</taxon>
    </lineage>
</organism>
<dbReference type="Proteomes" id="UP000033140">
    <property type="component" value="Unassembled WGS sequence"/>
</dbReference>
<feature type="transmembrane region" description="Helical" evidence="17">
    <location>
        <begin position="255"/>
        <end position="273"/>
    </location>
</feature>
<evidence type="ECO:0000256" key="8">
    <source>
        <dbReference type="ARBA" id="ARBA00022832"/>
    </source>
</evidence>
<evidence type="ECO:0000256" key="2">
    <source>
        <dbReference type="ARBA" id="ARBA00005194"/>
    </source>
</evidence>
<dbReference type="GO" id="GO:0005789">
    <property type="term" value="C:endoplasmic reticulum membrane"/>
    <property type="evidence" value="ECO:0007669"/>
    <property type="project" value="UniProtKB-SubCell"/>
</dbReference>
<name>A0A0E9NSR5_SAICN</name>
<evidence type="ECO:0000256" key="4">
    <source>
        <dbReference type="ARBA" id="ARBA00012530"/>
    </source>
</evidence>
<proteinExistence type="inferred from homology"/>
<evidence type="ECO:0000256" key="16">
    <source>
        <dbReference type="ARBA" id="ARBA00058640"/>
    </source>
</evidence>
<evidence type="ECO:0000256" key="6">
    <source>
        <dbReference type="ARBA" id="ARBA00022692"/>
    </source>
</evidence>
<protein>
    <recommendedName>
        <fullName evidence="4">very-long-chain enoyl-CoA reductase</fullName>
        <ecNumber evidence="4">1.3.1.93</ecNumber>
    </recommendedName>
</protein>
<keyword evidence="6 17" id="KW-0812">Transmembrane</keyword>
<evidence type="ECO:0000256" key="7">
    <source>
        <dbReference type="ARBA" id="ARBA00022824"/>
    </source>
</evidence>
<evidence type="ECO:0000256" key="5">
    <source>
        <dbReference type="ARBA" id="ARBA00022516"/>
    </source>
</evidence>
<comment type="caution">
    <text evidence="19">The sequence shown here is derived from an EMBL/GenBank/DDBJ whole genome shotgun (WGS) entry which is preliminary data.</text>
</comment>
<keyword evidence="11" id="KW-0560">Oxidoreductase</keyword>
<feature type="domain" description="Ubiquitin-like" evidence="18">
    <location>
        <begin position="2"/>
        <end position="75"/>
    </location>
</feature>
<dbReference type="OMA" id="ATMPIFN"/>
<evidence type="ECO:0000256" key="3">
    <source>
        <dbReference type="ARBA" id="ARBA00007742"/>
    </source>
</evidence>
<gene>
    <name evidence="19" type="ORF">G7K_6875-t1</name>
</gene>
<keyword evidence="12" id="KW-0443">Lipid metabolism</keyword>
<dbReference type="PANTHER" id="PTHR10556:SF28">
    <property type="entry name" value="VERY-LONG-CHAIN ENOYL-COA REDUCTASE"/>
    <property type="match status" value="1"/>
</dbReference>
<dbReference type="PROSITE" id="PS50053">
    <property type="entry name" value="UBIQUITIN_2"/>
    <property type="match status" value="1"/>
</dbReference>
<evidence type="ECO:0000256" key="9">
    <source>
        <dbReference type="ARBA" id="ARBA00022857"/>
    </source>
</evidence>
<dbReference type="InterPro" id="IPR000626">
    <property type="entry name" value="Ubiquitin-like_dom"/>
</dbReference>